<evidence type="ECO:0000313" key="2">
    <source>
        <dbReference type="Proteomes" id="UP001372338"/>
    </source>
</evidence>
<dbReference type="Proteomes" id="UP001372338">
    <property type="component" value="Unassembled WGS sequence"/>
</dbReference>
<evidence type="ECO:0000313" key="1">
    <source>
        <dbReference type="EMBL" id="KAK7274217.1"/>
    </source>
</evidence>
<dbReference type="AlphaFoldDB" id="A0AAN9FD97"/>
<organism evidence="1 2">
    <name type="scientific">Crotalaria pallida</name>
    <name type="common">Smooth rattlebox</name>
    <name type="synonym">Crotalaria striata</name>
    <dbReference type="NCBI Taxonomy" id="3830"/>
    <lineage>
        <taxon>Eukaryota</taxon>
        <taxon>Viridiplantae</taxon>
        <taxon>Streptophyta</taxon>
        <taxon>Embryophyta</taxon>
        <taxon>Tracheophyta</taxon>
        <taxon>Spermatophyta</taxon>
        <taxon>Magnoliopsida</taxon>
        <taxon>eudicotyledons</taxon>
        <taxon>Gunneridae</taxon>
        <taxon>Pentapetalae</taxon>
        <taxon>rosids</taxon>
        <taxon>fabids</taxon>
        <taxon>Fabales</taxon>
        <taxon>Fabaceae</taxon>
        <taxon>Papilionoideae</taxon>
        <taxon>50 kb inversion clade</taxon>
        <taxon>genistoids sensu lato</taxon>
        <taxon>core genistoids</taxon>
        <taxon>Crotalarieae</taxon>
        <taxon>Crotalaria</taxon>
    </lineage>
</organism>
<keyword evidence="2" id="KW-1185">Reference proteome</keyword>
<protein>
    <submittedName>
        <fullName evidence="1">Uncharacterized protein</fullName>
    </submittedName>
</protein>
<gene>
    <name evidence="1" type="ORF">RIF29_15298</name>
</gene>
<proteinExistence type="predicted"/>
<accession>A0AAN9FD97</accession>
<sequence>MKGDSEPEHINSKRNGLWVDERGFSSILKMDREQHLDRRRSWRHEDILGDECLEPESKRRVLAVGGAINFEIVNSNNASAEAYEFDTQSKHKEWDIEDSNIHEPLSVITLSENPVCKTMKLSEQLLPKTNALQAGKATLCIDESNIDQIFSQVTLSDGAASNEKVLKKLTPGKTILQRRPFSDITNIIASSRERMKNLFRNDDTLRRSSISMFEGDISNSHASMASMSSSSEKRCAHGVSIKAIGLEEQNHVTSRGNQNKIYTTQGV</sequence>
<comment type="caution">
    <text evidence="1">The sequence shown here is derived from an EMBL/GenBank/DDBJ whole genome shotgun (WGS) entry which is preliminary data.</text>
</comment>
<reference evidence="1 2" key="1">
    <citation type="submission" date="2024-01" db="EMBL/GenBank/DDBJ databases">
        <title>The genomes of 5 underutilized Papilionoideae crops provide insights into root nodulation and disease resistanc.</title>
        <authorList>
            <person name="Yuan L."/>
        </authorList>
    </citation>
    <scope>NUCLEOTIDE SEQUENCE [LARGE SCALE GENOMIC DNA]</scope>
    <source>
        <strain evidence="1">ZHUSHIDOU_FW_LH</strain>
        <tissue evidence="1">Leaf</tissue>
    </source>
</reference>
<name>A0AAN9FD97_CROPI</name>
<dbReference type="EMBL" id="JAYWIO010000003">
    <property type="protein sequence ID" value="KAK7274217.1"/>
    <property type="molecule type" value="Genomic_DNA"/>
</dbReference>